<sequence>MGAEEISSTSRVSDRFTRILQHVLTQHSFYPLYPPSEELSMDFEALGVFVVLPVTPDVLVMPSELRFCIKAQLELSQGMMSTGFTLPWEADEGQICPKFLQDLGAGTRQQHHQWKQLLCALPELCTRSVPADFGKRVYQGVRVKHTVKDLLAEKRSRQSSGSRFSGSTSTAQSPFGQMPGSPTMAGYYGVRRPFPAELDFHSTKQFVSDAYPSPLASKPFSCDPSAPQGCPALLEPYLSEQFGDHRAAPPLPAATSSFFSSPAVPPLLPSFPSDTGPFLLREPWEQPSPESLGQPDSACSEPLQALPATSSCLSLPEPGAASPFRGSGWSPALPGAQPYPLHPLEDAHYSPSYAAPSPYSLSPFMAVASEPSRMSHLCPEPPSEPPHLPEHSAWAKEDGSALWGTYEGRRAY</sequence>
<dbReference type="GeneID" id="102035935"/>
<keyword evidence="4" id="KW-0804">Transcription</keyword>
<dbReference type="GO" id="GO:0003713">
    <property type="term" value="F:transcription coactivator activity"/>
    <property type="evidence" value="ECO:0007669"/>
    <property type="project" value="TreeGrafter"/>
</dbReference>
<keyword evidence="1" id="KW-0235">DNA replication</keyword>
<evidence type="ECO:0000313" key="7">
    <source>
        <dbReference type="Proteomes" id="UP000504602"/>
    </source>
</evidence>
<keyword evidence="2" id="KW-0805">Transcription regulation</keyword>
<feature type="region of interest" description="Disordered" evidence="5">
    <location>
        <begin position="152"/>
        <end position="182"/>
    </location>
</feature>
<protein>
    <submittedName>
        <fullName evidence="8">Uncharacterized protein C11orf53 homolog</fullName>
    </submittedName>
</protein>
<evidence type="ECO:0000313" key="8">
    <source>
        <dbReference type="RefSeq" id="XP_014165215.2"/>
    </source>
</evidence>
<dbReference type="OrthoDB" id="9892004at2759"/>
<evidence type="ECO:0000256" key="1">
    <source>
        <dbReference type="ARBA" id="ARBA00022705"/>
    </source>
</evidence>
<dbReference type="PANTHER" id="PTHR28376:SF1">
    <property type="entry name" value="POU DOMAIN CLASS 2-ASSOCIATING FACTOR 2"/>
    <property type="match status" value="1"/>
</dbReference>
<dbReference type="Proteomes" id="UP000504602">
    <property type="component" value="Unplaced"/>
</dbReference>
<feature type="domain" description="OCA" evidence="6">
    <location>
        <begin position="135"/>
        <end position="157"/>
    </location>
</feature>
<accession>A0A6I9ZCI1</accession>
<proteinExistence type="predicted"/>
<organism evidence="7 8">
    <name type="scientific">Geospiza fortis</name>
    <name type="common">Medium ground-finch</name>
    <dbReference type="NCBI Taxonomy" id="48883"/>
    <lineage>
        <taxon>Eukaryota</taxon>
        <taxon>Metazoa</taxon>
        <taxon>Chordata</taxon>
        <taxon>Craniata</taxon>
        <taxon>Vertebrata</taxon>
        <taxon>Euteleostomi</taxon>
        <taxon>Archelosauria</taxon>
        <taxon>Archosauria</taxon>
        <taxon>Dinosauria</taxon>
        <taxon>Saurischia</taxon>
        <taxon>Theropoda</taxon>
        <taxon>Coelurosauria</taxon>
        <taxon>Aves</taxon>
        <taxon>Neognathae</taxon>
        <taxon>Neoaves</taxon>
        <taxon>Telluraves</taxon>
        <taxon>Australaves</taxon>
        <taxon>Passeriformes</taxon>
        <taxon>Thraupidae</taxon>
        <taxon>Geospiza</taxon>
    </lineage>
</organism>
<keyword evidence="7" id="KW-1185">Reference proteome</keyword>
<feature type="compositionally biased region" description="Low complexity" evidence="5">
    <location>
        <begin position="158"/>
        <end position="170"/>
    </location>
</feature>
<evidence type="ECO:0000256" key="4">
    <source>
        <dbReference type="ARBA" id="ARBA00023163"/>
    </source>
</evidence>
<dbReference type="GO" id="GO:0005634">
    <property type="term" value="C:nucleus"/>
    <property type="evidence" value="ECO:0007669"/>
    <property type="project" value="TreeGrafter"/>
</dbReference>
<dbReference type="GO" id="GO:0070974">
    <property type="term" value="F:POU domain binding"/>
    <property type="evidence" value="ECO:0007669"/>
    <property type="project" value="InterPro"/>
</dbReference>
<dbReference type="InterPro" id="IPR007185">
    <property type="entry name" value="DNA_pol_a/d/e_bsu"/>
</dbReference>
<dbReference type="InParanoid" id="A0A6I9ZCI1"/>
<dbReference type="RefSeq" id="XP_014165215.2">
    <property type="nucleotide sequence ID" value="XM_014309740.2"/>
</dbReference>
<feature type="region of interest" description="Disordered" evidence="5">
    <location>
        <begin position="278"/>
        <end position="301"/>
    </location>
</feature>
<name>A0A6I9ZCI1_GEOFO</name>
<gene>
    <name evidence="8" type="primary">CUNH11orf53</name>
</gene>
<feature type="region of interest" description="Disordered" evidence="5">
    <location>
        <begin position="373"/>
        <end position="394"/>
    </location>
</feature>
<dbReference type="CTD" id="341032"/>
<evidence type="ECO:0000256" key="2">
    <source>
        <dbReference type="ARBA" id="ARBA00023015"/>
    </source>
</evidence>
<evidence type="ECO:0000259" key="6">
    <source>
        <dbReference type="PROSITE" id="PS52003"/>
    </source>
</evidence>
<dbReference type="InterPro" id="IPR037655">
    <property type="entry name" value="POU2AF2"/>
</dbReference>
<keyword evidence="3" id="KW-0010">Activator</keyword>
<dbReference type="Pfam" id="PF17721">
    <property type="entry name" value="POU2AF2"/>
    <property type="match status" value="1"/>
</dbReference>
<evidence type="ECO:0000256" key="3">
    <source>
        <dbReference type="ARBA" id="ARBA00023159"/>
    </source>
</evidence>
<dbReference type="PANTHER" id="PTHR28376">
    <property type="entry name" value="RGD1562914"/>
    <property type="match status" value="1"/>
</dbReference>
<dbReference type="Pfam" id="PF04042">
    <property type="entry name" value="DNA_pol_E_B"/>
    <property type="match status" value="1"/>
</dbReference>
<dbReference type="KEGG" id="gfr:102035935"/>
<dbReference type="GO" id="GO:0043565">
    <property type="term" value="F:sequence-specific DNA binding"/>
    <property type="evidence" value="ECO:0007669"/>
    <property type="project" value="TreeGrafter"/>
</dbReference>
<reference evidence="8" key="1">
    <citation type="submission" date="2025-08" db="UniProtKB">
        <authorList>
            <consortium name="RefSeq"/>
        </authorList>
    </citation>
    <scope>IDENTIFICATION</scope>
</reference>
<evidence type="ECO:0000256" key="5">
    <source>
        <dbReference type="SAM" id="MobiDB-lite"/>
    </source>
</evidence>
<dbReference type="PROSITE" id="PS52003">
    <property type="entry name" value="OCA"/>
    <property type="match status" value="1"/>
</dbReference>
<dbReference type="InterPro" id="IPR047571">
    <property type="entry name" value="OCA"/>
</dbReference>
<dbReference type="GO" id="GO:0006260">
    <property type="term" value="P:DNA replication"/>
    <property type="evidence" value="ECO:0007669"/>
    <property type="project" value="UniProtKB-KW"/>
</dbReference>
<dbReference type="AlphaFoldDB" id="A0A6I9ZCI1"/>